<dbReference type="STRING" id="37927.SA2016_0950"/>
<dbReference type="PATRIC" id="fig|37927.3.peg.990"/>
<dbReference type="AlphaFoldDB" id="A0A126ZZ07"/>
<accession>A0A126ZZ07</accession>
<sequence>MRKLWSAANIKVYGGGVAEAEFLGELAQLVGEYRYSNTTRSSSRQGISTSHDHDRKERTLDVSDLAAFPRGRAIMFASGAPAALLETVPWMNGPPLRRCGPPSQPTTPPTSPQLLKATGGQPLERRMSEGLGEWDDEPEAPEPVEDAPELFYANVAEFVAKKLAVTYRRQINVQGGSTWCPQWWKHAEAISRLEALWRAWEHLRLDGTTGISVWWRDHADHHMSVLLSADGPFRGCSPDDGHRAKLTPLPCDEPPGGLF</sequence>
<proteinExistence type="predicted"/>
<dbReference type="Gene3D" id="3.40.50.300">
    <property type="entry name" value="P-loop containing nucleotide triphosphate hydrolases"/>
    <property type="match status" value="1"/>
</dbReference>
<feature type="compositionally biased region" description="Pro residues" evidence="1">
    <location>
        <begin position="102"/>
        <end position="111"/>
    </location>
</feature>
<organism evidence="3 4">
    <name type="scientific">Sinomonas atrocyanea</name>
    <dbReference type="NCBI Taxonomy" id="37927"/>
    <lineage>
        <taxon>Bacteria</taxon>
        <taxon>Bacillati</taxon>
        <taxon>Actinomycetota</taxon>
        <taxon>Actinomycetes</taxon>
        <taxon>Micrococcales</taxon>
        <taxon>Micrococcaceae</taxon>
        <taxon>Sinomonas</taxon>
    </lineage>
</organism>
<dbReference type="InterPro" id="IPR032689">
    <property type="entry name" value="TraG-D_C"/>
</dbReference>
<feature type="region of interest" description="Disordered" evidence="1">
    <location>
        <begin position="94"/>
        <end position="121"/>
    </location>
</feature>
<name>A0A126ZZ07_9MICC</name>
<gene>
    <name evidence="3" type="ORF">SA2016_0950</name>
</gene>
<protein>
    <recommendedName>
        <fullName evidence="2">TraD/TraG TraM recognition site domain-containing protein</fullName>
    </recommendedName>
</protein>
<feature type="domain" description="TraD/TraG TraM recognition site" evidence="2">
    <location>
        <begin position="1"/>
        <end position="69"/>
    </location>
</feature>
<dbReference type="KEGG" id="satk:SA2016_0950"/>
<dbReference type="InterPro" id="IPR027417">
    <property type="entry name" value="P-loop_NTPase"/>
</dbReference>
<feature type="region of interest" description="Disordered" evidence="1">
    <location>
        <begin position="37"/>
        <end position="58"/>
    </location>
</feature>
<dbReference type="Pfam" id="PF16259">
    <property type="entry name" value="DUF4913"/>
    <property type="match status" value="1"/>
</dbReference>
<evidence type="ECO:0000256" key="1">
    <source>
        <dbReference type="SAM" id="MobiDB-lite"/>
    </source>
</evidence>
<dbReference type="EMBL" id="CP014518">
    <property type="protein sequence ID" value="AMM31635.1"/>
    <property type="molecule type" value="Genomic_DNA"/>
</dbReference>
<evidence type="ECO:0000313" key="4">
    <source>
        <dbReference type="Proteomes" id="UP000070134"/>
    </source>
</evidence>
<evidence type="ECO:0000259" key="2">
    <source>
        <dbReference type="Pfam" id="PF12696"/>
    </source>
</evidence>
<dbReference type="Proteomes" id="UP000070134">
    <property type="component" value="Chromosome"/>
</dbReference>
<dbReference type="InterPro" id="IPR032584">
    <property type="entry name" value="DUF4913"/>
</dbReference>
<reference evidence="3 4" key="1">
    <citation type="submission" date="2016-02" db="EMBL/GenBank/DDBJ databases">
        <title>Complete genome of Sinomonas atrocyanea KCTC 3377.</title>
        <authorList>
            <person name="Kim K.M."/>
        </authorList>
    </citation>
    <scope>NUCLEOTIDE SEQUENCE [LARGE SCALE GENOMIC DNA]</scope>
    <source>
        <strain evidence="3 4">KCTC 3377</strain>
    </source>
</reference>
<dbReference type="Pfam" id="PF12696">
    <property type="entry name" value="TraG-D_C"/>
    <property type="match status" value="1"/>
</dbReference>
<keyword evidence="4" id="KW-1185">Reference proteome</keyword>
<evidence type="ECO:0000313" key="3">
    <source>
        <dbReference type="EMBL" id="AMM31635.1"/>
    </source>
</evidence>